<reference evidence="3" key="2">
    <citation type="journal article" date="2008" name="Curr. Biol.">
        <title>Chromatophore genome sequence of Paulinella sheds light on acquisition of photosynthesis by eukaryotes.</title>
        <authorList>
            <person name="Nowack E.C.M."/>
            <person name="Melkonian M."/>
            <person name="Gloeckner G."/>
        </authorList>
    </citation>
    <scope>NUCLEOTIDE SEQUENCE [LARGE SCALE GENOMIC DNA]</scope>
</reference>
<dbReference type="InterPro" id="IPR035068">
    <property type="entry name" value="TldD/PmbA_N"/>
</dbReference>
<dbReference type="InterPro" id="IPR047657">
    <property type="entry name" value="PmbA"/>
</dbReference>
<dbReference type="GeneID" id="6481203"/>
<dbReference type="SUPFAM" id="SSF111283">
    <property type="entry name" value="Putative modulator of DNA gyrase, PmbA/TldD"/>
    <property type="match status" value="1"/>
</dbReference>
<accession>B1X5N4</accession>
<evidence type="ECO:0000313" key="3">
    <source>
        <dbReference type="EMBL" id="ACB43253.1"/>
    </source>
</evidence>
<name>B1X5N4_PAUCH</name>
<dbReference type="Gene3D" id="3.30.2290.10">
    <property type="entry name" value="PmbA/TldD superfamily"/>
    <property type="match status" value="1"/>
</dbReference>
<dbReference type="InterPro" id="IPR045570">
    <property type="entry name" value="Metalloprtase-TldD/E_cen_dom"/>
</dbReference>
<dbReference type="GO" id="GO:0008237">
    <property type="term" value="F:metallopeptidase activity"/>
    <property type="evidence" value="ECO:0007669"/>
    <property type="project" value="InterPro"/>
</dbReference>
<dbReference type="RefSeq" id="YP_002049463.1">
    <property type="nucleotide sequence ID" value="NC_011087.1"/>
</dbReference>
<feature type="domain" description="Metalloprotease TldD/E C-terminal" evidence="1">
    <location>
        <begin position="229"/>
        <end position="450"/>
    </location>
</feature>
<dbReference type="Pfam" id="PF19290">
    <property type="entry name" value="PmbA_TldD_2nd"/>
    <property type="match status" value="1"/>
</dbReference>
<keyword evidence="3" id="KW-0934">Plastid</keyword>
<dbReference type="AlphaFoldDB" id="B1X5N4"/>
<feature type="domain" description="Metalloprotease TldD/E central" evidence="2">
    <location>
        <begin position="121"/>
        <end position="219"/>
    </location>
</feature>
<dbReference type="GO" id="GO:0005829">
    <property type="term" value="C:cytosol"/>
    <property type="evidence" value="ECO:0007669"/>
    <property type="project" value="TreeGrafter"/>
</dbReference>
<dbReference type="PANTHER" id="PTHR43421:SF1">
    <property type="entry name" value="METALLOPROTEASE PMBA"/>
    <property type="match status" value="1"/>
</dbReference>
<dbReference type="InterPro" id="IPR036059">
    <property type="entry name" value="TldD/PmbA_sf"/>
</dbReference>
<evidence type="ECO:0000259" key="1">
    <source>
        <dbReference type="Pfam" id="PF19289"/>
    </source>
</evidence>
<evidence type="ECO:0000259" key="2">
    <source>
        <dbReference type="Pfam" id="PF19290"/>
    </source>
</evidence>
<geneLocation type="organellar chromatophore" evidence="3"/>
<dbReference type="Pfam" id="PF19289">
    <property type="entry name" value="PmbA_TldD_3rd"/>
    <property type="match status" value="1"/>
</dbReference>
<dbReference type="GO" id="GO:0006508">
    <property type="term" value="P:proteolysis"/>
    <property type="evidence" value="ECO:0007669"/>
    <property type="project" value="InterPro"/>
</dbReference>
<proteinExistence type="predicted"/>
<dbReference type="PANTHER" id="PTHR43421">
    <property type="entry name" value="METALLOPROTEASE PMBA"/>
    <property type="match status" value="1"/>
</dbReference>
<sequence>MQKINLEKLNFDLETLARKYPSSQWDIGASYNTEMNTQVSQGELSQVYGCQRTFATLRVWNNNGLIGFASTSDLSGNNLEQVFVGALEASKLSDPSCIPQFSPLTKSPTYKIQPPLRNSQSIVELANILRQTEIDLLAYHEAITSVISNGITQRTSECIYLNSEGALREQKYTAALLYLGVRSELLGRRSRVGEAYRQGHGVCDLKVQSCIMESAERSISHLNYEPIKTGYYTVCFSPNSFLALVMAFSNMFNARAVLDGTSLSTCNSLGTSIAVPFLSIVDEGPYSHRIGLSTFDGEGTPVQRVFLVEGGILCNFLHSEATARHFKISPTGHAGMGVKSSVNVDSLRISATPGFGRGDTSLNHEASDNFVWVDSLSAVQTGIKANQGSFSLPFDGWMIKGGEKRSIESAIITGNIKQVLSSILAVESTLVSTPQGTSPYIWVEDILIIGED</sequence>
<protein>
    <submittedName>
        <fullName evidence="3">Possible modulator of DNA gyrase</fullName>
    </submittedName>
</protein>
<organism evidence="3">
    <name type="scientific">Paulinella chromatophora</name>
    <dbReference type="NCBI Taxonomy" id="39717"/>
    <lineage>
        <taxon>Eukaryota</taxon>
        <taxon>Sar</taxon>
        <taxon>Rhizaria</taxon>
        <taxon>Cercozoa</taxon>
        <taxon>Imbricatea</taxon>
        <taxon>Silicofilosea</taxon>
        <taxon>Euglyphida</taxon>
        <taxon>Paulinellidae</taxon>
        <taxon>Paulinella</taxon>
    </lineage>
</organism>
<dbReference type="InterPro" id="IPR045569">
    <property type="entry name" value="Metalloprtase-TldD/E_C"/>
</dbReference>
<dbReference type="EMBL" id="CP000815">
    <property type="protein sequence ID" value="ACB43253.1"/>
    <property type="molecule type" value="Genomic_DNA"/>
</dbReference>
<gene>
    <name evidence="3" type="ordered locus">PCC_0843</name>
</gene>
<reference evidence="3" key="1">
    <citation type="submission" date="2007-08" db="EMBL/GenBank/DDBJ databases">
        <authorList>
            <person name="Gloeckner G."/>
            <person name="Nowack E."/>
            <person name="Melkonian M."/>
        </authorList>
    </citation>
    <scope>NUCLEOTIDE SEQUENCE</scope>
</reference>